<dbReference type="InterPro" id="IPR042089">
    <property type="entry name" value="Peptidase_M13_dom_2"/>
</dbReference>
<keyword evidence="12" id="KW-1185">Reference proteome</keyword>
<feature type="domain" description="Peptidase M13 N-terminal" evidence="10">
    <location>
        <begin position="119"/>
        <end position="456"/>
    </location>
</feature>
<dbReference type="SUPFAM" id="SSF55486">
    <property type="entry name" value="Metalloproteases ('zincins'), catalytic domain"/>
    <property type="match status" value="1"/>
</dbReference>
<proteinExistence type="inferred from homology"/>
<evidence type="ECO:0000256" key="2">
    <source>
        <dbReference type="ARBA" id="ARBA00004401"/>
    </source>
</evidence>
<dbReference type="Pfam" id="PF01431">
    <property type="entry name" value="Peptidase_M13"/>
    <property type="match status" value="1"/>
</dbReference>
<dbReference type="Gene3D" id="1.10.1380.10">
    <property type="entry name" value="Neutral endopeptidase , domain2"/>
    <property type="match status" value="1"/>
</dbReference>
<evidence type="ECO:0000256" key="3">
    <source>
        <dbReference type="ARBA" id="ARBA00007357"/>
    </source>
</evidence>
<dbReference type="PANTHER" id="PTHR11733:SF167">
    <property type="entry name" value="FI17812P1-RELATED"/>
    <property type="match status" value="1"/>
</dbReference>
<dbReference type="CDD" id="cd08662">
    <property type="entry name" value="M13"/>
    <property type="match status" value="1"/>
</dbReference>
<dbReference type="VEuPathDB" id="VectorBase:GAUT039820"/>
<keyword evidence="5" id="KW-0479">Metal-binding</keyword>
<evidence type="ECO:0000256" key="6">
    <source>
        <dbReference type="ARBA" id="ARBA00022801"/>
    </source>
</evidence>
<dbReference type="PRINTS" id="PR00786">
    <property type="entry name" value="NEPRILYSIN"/>
</dbReference>
<reference evidence="11" key="1">
    <citation type="submission" date="2020-05" db="UniProtKB">
        <authorList>
            <consortium name="EnsemblMetazoa"/>
        </authorList>
    </citation>
    <scope>IDENTIFICATION</scope>
    <source>
        <strain evidence="11">TTRI</strain>
    </source>
</reference>
<dbReference type="Proteomes" id="UP000078200">
    <property type="component" value="Unassembled WGS sequence"/>
</dbReference>
<keyword evidence="8" id="KW-0482">Metalloprotease</keyword>
<evidence type="ECO:0000256" key="4">
    <source>
        <dbReference type="ARBA" id="ARBA00022670"/>
    </source>
</evidence>
<dbReference type="Gene3D" id="3.40.390.10">
    <property type="entry name" value="Collagenase (Catalytic Domain)"/>
    <property type="match status" value="1"/>
</dbReference>
<evidence type="ECO:0000256" key="5">
    <source>
        <dbReference type="ARBA" id="ARBA00022723"/>
    </source>
</evidence>
<dbReference type="InterPro" id="IPR018497">
    <property type="entry name" value="Peptidase_M13_C"/>
</dbReference>
<evidence type="ECO:0000313" key="12">
    <source>
        <dbReference type="Proteomes" id="UP000078200"/>
    </source>
</evidence>
<evidence type="ECO:0008006" key="13">
    <source>
        <dbReference type="Google" id="ProtNLM"/>
    </source>
</evidence>
<name>A0A1A9VKK0_GLOAU</name>
<dbReference type="EnsemblMetazoa" id="GAUT039820-RA">
    <property type="protein sequence ID" value="GAUT039820-PA"/>
    <property type="gene ID" value="GAUT039820"/>
</dbReference>
<evidence type="ECO:0000259" key="9">
    <source>
        <dbReference type="Pfam" id="PF01431"/>
    </source>
</evidence>
<evidence type="ECO:0000313" key="11">
    <source>
        <dbReference type="EnsemblMetazoa" id="GAUT039820-PA"/>
    </source>
</evidence>
<dbReference type="GO" id="GO:0046872">
    <property type="term" value="F:metal ion binding"/>
    <property type="evidence" value="ECO:0007669"/>
    <property type="project" value="UniProtKB-KW"/>
</dbReference>
<evidence type="ECO:0000259" key="10">
    <source>
        <dbReference type="Pfam" id="PF05649"/>
    </source>
</evidence>
<dbReference type="PROSITE" id="PS51885">
    <property type="entry name" value="NEPRILYSIN"/>
    <property type="match status" value="1"/>
</dbReference>
<dbReference type="GO" id="GO:0016485">
    <property type="term" value="P:protein processing"/>
    <property type="evidence" value="ECO:0007669"/>
    <property type="project" value="TreeGrafter"/>
</dbReference>
<dbReference type="InterPro" id="IPR000718">
    <property type="entry name" value="Peptidase_M13"/>
</dbReference>
<evidence type="ECO:0000256" key="1">
    <source>
        <dbReference type="ARBA" id="ARBA00001947"/>
    </source>
</evidence>
<comment type="subcellular location">
    <subcellularLocation>
        <location evidence="2">Cell membrane</location>
        <topology evidence="2">Single-pass type II membrane protein</topology>
    </subcellularLocation>
</comment>
<evidence type="ECO:0000256" key="8">
    <source>
        <dbReference type="ARBA" id="ARBA00023049"/>
    </source>
</evidence>
<feature type="domain" description="Peptidase M13 C-terminal" evidence="9">
    <location>
        <begin position="553"/>
        <end position="715"/>
    </location>
</feature>
<dbReference type="STRING" id="7395.A0A1A9VKK0"/>
<dbReference type="InterPro" id="IPR024079">
    <property type="entry name" value="MetalloPept_cat_dom_sf"/>
</dbReference>
<dbReference type="GO" id="GO:0005886">
    <property type="term" value="C:plasma membrane"/>
    <property type="evidence" value="ECO:0007669"/>
    <property type="project" value="UniProtKB-SubCell"/>
</dbReference>
<accession>A0A1A9VKK0</accession>
<sequence>MIPIEKEKRLYIIKIANLNLRNVITRYCTYITSRNKSDLSEEIMSKSKKRYALEISNYDDISYKQTHSQRAMKTFRLSRFLILLIYATHLIAEEEEEEEDVNRIYLNHIKANMNFSVDPCEDFYEYACGNWYRNYNSSDYYDAAGYMEHKVNKQLQEILNKAKNDHDIIYNIANNAYEACANLHTISVNPMLQLVQEDLQFIWPIFTQSATWSNENAFDWLKTMAILRTYGLNGVFLTTHINVLFNDGSQRVLELQQHQLIMELLYNDVEEIFLNFGFNISQSQRMTKNVIDFQEELKNISFLEYIPENFTANITYQSNFRIMTIQELQESVPHIQWHKYFEIILNRIENINELQVQCFAFNPNYYENLKFLLDKTSKDTIVHYIMLRFIYHLHENLPLKRPQDCLRYLRSTIPLIMNVLYEEYIYESQRLETEQILKEMFEKLKINFEKMLQENSLQLNESEMKYILEELSGMALRLGNVPLNRSKEYLQRYYRDLYRTEINKTDFAGNHLKLLKFRHTKGFIKLDHFSLAGFYDYDSESIVSSSPVKLFDNIVLVPHGYLQMPFFHHKLTKHLQYSLLGFILAHEIIHAYDLFHIVYDYKGNYNHMGSLVTQHFLPYMDCKYGIKSWDNVTVSNELLSENMADISGLRLAYKTYIEAIENEIFSTNSLNLTNEQLFFVNSVQFLCANMYEISALNLTIPERSHDMHDIRHNIISVRTSYKFARCLPQVLPL</sequence>
<comment type="similarity">
    <text evidence="3">Belongs to the peptidase M13 family.</text>
</comment>
<evidence type="ECO:0000256" key="7">
    <source>
        <dbReference type="ARBA" id="ARBA00022833"/>
    </source>
</evidence>
<dbReference type="PANTHER" id="PTHR11733">
    <property type="entry name" value="ZINC METALLOPROTEASE FAMILY M13 NEPRILYSIN-RELATED"/>
    <property type="match status" value="1"/>
</dbReference>
<protein>
    <recommendedName>
        <fullName evidence="13">Peptidase M13 N-terminal domain-containing protein</fullName>
    </recommendedName>
</protein>
<organism evidence="11 12">
    <name type="scientific">Glossina austeni</name>
    <name type="common">Savannah tsetse fly</name>
    <dbReference type="NCBI Taxonomy" id="7395"/>
    <lineage>
        <taxon>Eukaryota</taxon>
        <taxon>Metazoa</taxon>
        <taxon>Ecdysozoa</taxon>
        <taxon>Arthropoda</taxon>
        <taxon>Hexapoda</taxon>
        <taxon>Insecta</taxon>
        <taxon>Pterygota</taxon>
        <taxon>Neoptera</taxon>
        <taxon>Endopterygota</taxon>
        <taxon>Diptera</taxon>
        <taxon>Brachycera</taxon>
        <taxon>Muscomorpha</taxon>
        <taxon>Hippoboscoidea</taxon>
        <taxon>Glossinidae</taxon>
        <taxon>Glossina</taxon>
    </lineage>
</organism>
<dbReference type="GO" id="GO:0004222">
    <property type="term" value="F:metalloendopeptidase activity"/>
    <property type="evidence" value="ECO:0007669"/>
    <property type="project" value="InterPro"/>
</dbReference>
<dbReference type="AlphaFoldDB" id="A0A1A9VKK0"/>
<keyword evidence="4" id="KW-0645">Protease</keyword>
<comment type="cofactor">
    <cofactor evidence="1">
        <name>Zn(2+)</name>
        <dbReference type="ChEBI" id="CHEBI:29105"/>
    </cofactor>
</comment>
<keyword evidence="6" id="KW-0378">Hydrolase</keyword>
<keyword evidence="7" id="KW-0862">Zinc</keyword>
<dbReference type="Pfam" id="PF05649">
    <property type="entry name" value="Peptidase_M13_N"/>
    <property type="match status" value="1"/>
</dbReference>
<dbReference type="InterPro" id="IPR008753">
    <property type="entry name" value="Peptidase_M13_N"/>
</dbReference>